<dbReference type="SUPFAM" id="SSF48208">
    <property type="entry name" value="Six-hairpin glycosidases"/>
    <property type="match status" value="1"/>
</dbReference>
<dbReference type="Pfam" id="PF03663">
    <property type="entry name" value="Glyco_hydro_76"/>
    <property type="match status" value="1"/>
</dbReference>
<protein>
    <submittedName>
        <fullName evidence="2">Glycoside hydrolase</fullName>
    </submittedName>
</protein>
<keyword evidence="2" id="KW-0378">Hydrolase</keyword>
<name>A0A3E1YHZ6_9BACT</name>
<dbReference type="PIRSF" id="PIRSF021505">
    <property type="entry name" value="O_gly_hdrol"/>
    <property type="match status" value="1"/>
</dbReference>
<dbReference type="InterPro" id="IPR014512">
    <property type="entry name" value="O_gly_hydro"/>
</dbReference>
<dbReference type="InterPro" id="IPR008928">
    <property type="entry name" value="6-hairpin_glycosidase_sf"/>
</dbReference>
<organism evidence="2 3">
    <name type="scientific">Chitinophaga silvatica</name>
    <dbReference type="NCBI Taxonomy" id="2282649"/>
    <lineage>
        <taxon>Bacteria</taxon>
        <taxon>Pseudomonadati</taxon>
        <taxon>Bacteroidota</taxon>
        <taxon>Chitinophagia</taxon>
        <taxon>Chitinophagales</taxon>
        <taxon>Chitinophagaceae</taxon>
        <taxon>Chitinophaga</taxon>
    </lineage>
</organism>
<dbReference type="GO" id="GO:0005975">
    <property type="term" value="P:carbohydrate metabolic process"/>
    <property type="evidence" value="ECO:0007669"/>
    <property type="project" value="InterPro"/>
</dbReference>
<keyword evidence="1" id="KW-0732">Signal</keyword>
<dbReference type="PANTHER" id="PTHR47791">
    <property type="entry name" value="MEIOTICALLY UP-REGULATED GENE 191 PROTEIN"/>
    <property type="match status" value="1"/>
</dbReference>
<proteinExistence type="predicted"/>
<comment type="caution">
    <text evidence="2">The sequence shown here is derived from an EMBL/GenBank/DDBJ whole genome shotgun (WGS) entry which is preliminary data.</text>
</comment>
<dbReference type="PANTHER" id="PTHR47791:SF4">
    <property type="entry name" value="(PUTATIVE SECRETED PROTEIN)-RELATED"/>
    <property type="match status" value="1"/>
</dbReference>
<dbReference type="InterPro" id="IPR053169">
    <property type="entry name" value="MUG_Protein"/>
</dbReference>
<dbReference type="Gene3D" id="1.50.10.20">
    <property type="match status" value="1"/>
</dbReference>
<evidence type="ECO:0000256" key="1">
    <source>
        <dbReference type="SAM" id="SignalP"/>
    </source>
</evidence>
<dbReference type="EMBL" id="QPMM01000001">
    <property type="protein sequence ID" value="RFS26987.1"/>
    <property type="molecule type" value="Genomic_DNA"/>
</dbReference>
<dbReference type="Proteomes" id="UP000260644">
    <property type="component" value="Unassembled WGS sequence"/>
</dbReference>
<evidence type="ECO:0000313" key="3">
    <source>
        <dbReference type="Proteomes" id="UP000260644"/>
    </source>
</evidence>
<evidence type="ECO:0000313" key="2">
    <source>
        <dbReference type="EMBL" id="RFS26987.1"/>
    </source>
</evidence>
<dbReference type="OrthoDB" id="2505409at2"/>
<keyword evidence="3" id="KW-1185">Reference proteome</keyword>
<dbReference type="RefSeq" id="WP_116974179.1">
    <property type="nucleotide sequence ID" value="NZ_QPMM01000001.1"/>
</dbReference>
<dbReference type="AlphaFoldDB" id="A0A3E1YHZ6"/>
<feature type="chain" id="PRO_5017651492" evidence="1">
    <location>
        <begin position="23"/>
        <end position="362"/>
    </location>
</feature>
<accession>A0A3E1YHZ6</accession>
<reference evidence="2 3" key="1">
    <citation type="submission" date="2018-07" db="EMBL/GenBank/DDBJ databases">
        <title>Chitinophaga K2CV101002-2 sp. nov., isolated from a monsoon evergreen broad-leaved forest soil.</title>
        <authorList>
            <person name="Lv Y."/>
        </authorList>
    </citation>
    <scope>NUCLEOTIDE SEQUENCE [LARGE SCALE GENOMIC DNA]</scope>
    <source>
        <strain evidence="2 3">GDMCC 1.1288</strain>
    </source>
</reference>
<gene>
    <name evidence="2" type="ORF">DVR12_04170</name>
</gene>
<dbReference type="InterPro" id="IPR005198">
    <property type="entry name" value="Glyco_hydro_76"/>
</dbReference>
<feature type="signal peptide" evidence="1">
    <location>
        <begin position="1"/>
        <end position="22"/>
    </location>
</feature>
<dbReference type="GO" id="GO:0016787">
    <property type="term" value="F:hydrolase activity"/>
    <property type="evidence" value="ECO:0007669"/>
    <property type="project" value="UniProtKB-KW"/>
</dbReference>
<sequence length="362" mass="41783">MMGRRVLRLALCCLFGTVSATAQSNKEKALLILQSVNQFLYEPASGLYIQTSDRTMNHNSHADLWSVCGMIQATNELERIDNGKAYMKPVIHAINQYYDSQAPAPGYASYIVKEGREDRYYDDNQWIGIAYMDAYSRTRNKWYLTKGIEIYRFMMTGYDNVTGGGIYWKENDKTTKNTRSNGPGILLAIQLYEATHQKSYLDTAVSLYNWVNQYLHSADGLYWDAIKPAENKRIDSALYAYNAGSMLQASVKLYHLTKKNQYLKAAQQIAESSYQHFFYRTKVKASYWFNAVLLRGFEALYKTDLNLKYINAMQEYADWVWERERDRSTNMVGVRPEKELLGQAGMIEIYARLAAMARKTVK</sequence>